<dbReference type="InterPro" id="IPR013783">
    <property type="entry name" value="Ig-like_fold"/>
</dbReference>
<dbReference type="GO" id="GO:0009986">
    <property type="term" value="C:cell surface"/>
    <property type="evidence" value="ECO:0007669"/>
    <property type="project" value="TreeGrafter"/>
</dbReference>
<dbReference type="SMART" id="SM00409">
    <property type="entry name" value="IG"/>
    <property type="match status" value="2"/>
</dbReference>
<dbReference type="InterPro" id="IPR036179">
    <property type="entry name" value="Ig-like_dom_sf"/>
</dbReference>
<dbReference type="PANTHER" id="PTHR16423">
    <property type="entry name" value="TREM-LIKE TRANSCRIPT PROTEIN"/>
    <property type="match status" value="1"/>
</dbReference>
<keyword evidence="3" id="KW-0393">Immunoglobulin domain</keyword>
<keyword evidence="4" id="KW-0472">Membrane</keyword>
<reference evidence="8" key="1">
    <citation type="submission" date="2025-08" db="UniProtKB">
        <authorList>
            <consortium name="RefSeq"/>
        </authorList>
    </citation>
    <scope>IDENTIFICATION</scope>
    <source>
        <tissue evidence="8">Blood</tissue>
    </source>
</reference>
<evidence type="ECO:0000313" key="7">
    <source>
        <dbReference type="Proteomes" id="UP001652622"/>
    </source>
</evidence>
<feature type="transmembrane region" description="Helical" evidence="4">
    <location>
        <begin position="307"/>
        <end position="332"/>
    </location>
</feature>
<accession>A0A6P9BK10</accession>
<proteinExistence type="predicted"/>
<name>A0A6P9BK10_PANGU</name>
<keyword evidence="4" id="KW-1133">Transmembrane helix</keyword>
<dbReference type="SUPFAM" id="SSF48726">
    <property type="entry name" value="Immunoglobulin"/>
    <property type="match status" value="2"/>
</dbReference>
<protein>
    <submittedName>
        <fullName evidence="8">Uncharacterized protein LOC117664393</fullName>
    </submittedName>
</protein>
<evidence type="ECO:0000256" key="3">
    <source>
        <dbReference type="ARBA" id="ARBA00023319"/>
    </source>
</evidence>
<feature type="signal peptide" evidence="5">
    <location>
        <begin position="1"/>
        <end position="22"/>
    </location>
</feature>
<gene>
    <name evidence="8" type="primary">LOC117664393</name>
</gene>
<sequence>MEGFPGLQLLLMLTGLFASCTSYLFPSPSTASLQNLGKSPKEIVLTQGTSLRIRAFCAYEYLQGNLVWCKEKQPNECRFQNPRNLTELGWQYLTPEANQKIMLEGVVNGCIFLLMKNLQIEDSGSYWFGIQSGMKMGSVKSIKVVVHHDEHGHFLPGIPVSPPTSRMPFTSTVSGMKTRQMIKIQGESLSVKAFCSQQYAQTEKVWCKEELTKECNLAEPISFSGSGWKRLTTQPNQRVILNDLGNGCIYVFMSALQSEDSGIYWFGVLDGPNIIPLGNIRVTVQTEQEREDTGTATSEDERRVYQVVWILVSIAVALTIFAAFALVVIVFIKRKKRVEDDVNYGDNPNCKVISLQIHESNTAQSLHEEQNTIYSIVKMPGSSKDVNRTFPLRSNIDKHSSESIGTVSPSDSVEYASISF</sequence>
<evidence type="ECO:0000256" key="1">
    <source>
        <dbReference type="ARBA" id="ARBA00022729"/>
    </source>
</evidence>
<feature type="domain" description="Immunoglobulin" evidence="6">
    <location>
        <begin position="178"/>
        <end position="285"/>
    </location>
</feature>
<dbReference type="InParanoid" id="A0A6P9BK10"/>
<keyword evidence="1 5" id="KW-0732">Signal</keyword>
<dbReference type="RefSeq" id="XP_034271183.1">
    <property type="nucleotide sequence ID" value="XM_034415292.2"/>
</dbReference>
<dbReference type="OMA" id="LHCSYSV"/>
<feature type="domain" description="Immunoglobulin" evidence="6">
    <location>
        <begin position="40"/>
        <end position="147"/>
    </location>
</feature>
<dbReference type="GO" id="GO:0038023">
    <property type="term" value="F:signaling receptor activity"/>
    <property type="evidence" value="ECO:0007669"/>
    <property type="project" value="TreeGrafter"/>
</dbReference>
<dbReference type="Gene3D" id="2.60.40.10">
    <property type="entry name" value="Immunoglobulins"/>
    <property type="match status" value="2"/>
</dbReference>
<dbReference type="PANTHER" id="PTHR16423:SF6">
    <property type="entry name" value="TRIGGERING RECEPTOR EXPRESSED ON MYELOID CELLS 2-RELATED"/>
    <property type="match status" value="1"/>
</dbReference>
<evidence type="ECO:0000256" key="2">
    <source>
        <dbReference type="ARBA" id="ARBA00023157"/>
    </source>
</evidence>
<dbReference type="InterPro" id="IPR003599">
    <property type="entry name" value="Ig_sub"/>
</dbReference>
<keyword evidence="4" id="KW-0812">Transmembrane</keyword>
<dbReference type="GeneID" id="117664393"/>
<evidence type="ECO:0000313" key="8">
    <source>
        <dbReference type="RefSeq" id="XP_034271183.1"/>
    </source>
</evidence>
<dbReference type="InterPro" id="IPR052314">
    <property type="entry name" value="Immune_rcpt_domain"/>
</dbReference>
<organism evidence="7 8">
    <name type="scientific">Pantherophis guttatus</name>
    <name type="common">Corn snake</name>
    <name type="synonym">Elaphe guttata</name>
    <dbReference type="NCBI Taxonomy" id="94885"/>
    <lineage>
        <taxon>Eukaryota</taxon>
        <taxon>Metazoa</taxon>
        <taxon>Chordata</taxon>
        <taxon>Craniata</taxon>
        <taxon>Vertebrata</taxon>
        <taxon>Euteleostomi</taxon>
        <taxon>Lepidosauria</taxon>
        <taxon>Squamata</taxon>
        <taxon>Bifurcata</taxon>
        <taxon>Unidentata</taxon>
        <taxon>Episquamata</taxon>
        <taxon>Toxicofera</taxon>
        <taxon>Serpentes</taxon>
        <taxon>Colubroidea</taxon>
        <taxon>Colubridae</taxon>
        <taxon>Colubrinae</taxon>
        <taxon>Pantherophis</taxon>
    </lineage>
</organism>
<keyword evidence="7" id="KW-1185">Reference proteome</keyword>
<evidence type="ECO:0000256" key="4">
    <source>
        <dbReference type="SAM" id="Phobius"/>
    </source>
</evidence>
<dbReference type="KEGG" id="pgut:117664393"/>
<dbReference type="Proteomes" id="UP001652622">
    <property type="component" value="Unplaced"/>
</dbReference>
<evidence type="ECO:0000256" key="5">
    <source>
        <dbReference type="SAM" id="SignalP"/>
    </source>
</evidence>
<feature type="chain" id="PRO_5028110041" evidence="5">
    <location>
        <begin position="23"/>
        <end position="420"/>
    </location>
</feature>
<evidence type="ECO:0000259" key="6">
    <source>
        <dbReference type="SMART" id="SM00409"/>
    </source>
</evidence>
<dbReference type="AlphaFoldDB" id="A0A6P9BK10"/>
<keyword evidence="2" id="KW-1015">Disulfide bond</keyword>